<comment type="caution">
    <text evidence="2">The sequence shown here is derived from an EMBL/GenBank/DDBJ whole genome shotgun (WGS) entry which is preliminary data.</text>
</comment>
<feature type="non-terminal residue" evidence="2">
    <location>
        <position position="1"/>
    </location>
</feature>
<keyword evidence="1" id="KW-1133">Transmembrane helix</keyword>
<dbReference type="AlphaFoldDB" id="A0A368FVA7"/>
<keyword evidence="3" id="KW-1185">Reference proteome</keyword>
<evidence type="ECO:0000313" key="2">
    <source>
        <dbReference type="EMBL" id="RCN36136.1"/>
    </source>
</evidence>
<keyword evidence="1" id="KW-0812">Transmembrane</keyword>
<proteinExistence type="predicted"/>
<evidence type="ECO:0000313" key="3">
    <source>
        <dbReference type="Proteomes" id="UP000252519"/>
    </source>
</evidence>
<reference evidence="2 3" key="1">
    <citation type="submission" date="2014-10" db="EMBL/GenBank/DDBJ databases">
        <title>Draft genome of the hookworm Ancylostoma caninum.</title>
        <authorList>
            <person name="Mitreva M."/>
        </authorList>
    </citation>
    <scope>NUCLEOTIDE SEQUENCE [LARGE SCALE GENOMIC DNA]</scope>
    <source>
        <strain evidence="2 3">Baltimore</strain>
    </source>
</reference>
<evidence type="ECO:0000256" key="1">
    <source>
        <dbReference type="SAM" id="Phobius"/>
    </source>
</evidence>
<name>A0A368FVA7_ANCCA</name>
<dbReference type="EMBL" id="JOJR01000586">
    <property type="protein sequence ID" value="RCN36136.1"/>
    <property type="molecule type" value="Genomic_DNA"/>
</dbReference>
<accession>A0A368FVA7</accession>
<keyword evidence="1" id="KW-0472">Membrane</keyword>
<protein>
    <submittedName>
        <fullName evidence="2">Uncharacterized protein</fullName>
    </submittedName>
</protein>
<gene>
    <name evidence="2" type="ORF">ANCCAN_17991</name>
</gene>
<sequence length="53" mass="6073">NKSWRSSELFKAVRFSITVHDSTRCESRRLLLAAMMMLASAVTAQIMEKLTKK</sequence>
<dbReference type="Proteomes" id="UP000252519">
    <property type="component" value="Unassembled WGS sequence"/>
</dbReference>
<organism evidence="2 3">
    <name type="scientific">Ancylostoma caninum</name>
    <name type="common">Dog hookworm</name>
    <dbReference type="NCBI Taxonomy" id="29170"/>
    <lineage>
        <taxon>Eukaryota</taxon>
        <taxon>Metazoa</taxon>
        <taxon>Ecdysozoa</taxon>
        <taxon>Nematoda</taxon>
        <taxon>Chromadorea</taxon>
        <taxon>Rhabditida</taxon>
        <taxon>Rhabditina</taxon>
        <taxon>Rhabditomorpha</taxon>
        <taxon>Strongyloidea</taxon>
        <taxon>Ancylostomatidae</taxon>
        <taxon>Ancylostomatinae</taxon>
        <taxon>Ancylostoma</taxon>
    </lineage>
</organism>
<feature type="transmembrane region" description="Helical" evidence="1">
    <location>
        <begin position="30"/>
        <end position="47"/>
    </location>
</feature>